<dbReference type="InterPro" id="IPR000719">
    <property type="entry name" value="Prot_kinase_dom"/>
</dbReference>
<evidence type="ECO:0000313" key="8">
    <source>
        <dbReference type="Proteomes" id="UP001162031"/>
    </source>
</evidence>
<evidence type="ECO:0000256" key="5">
    <source>
        <dbReference type="ARBA" id="ARBA00022840"/>
    </source>
</evidence>
<dbReference type="Gene3D" id="1.10.510.10">
    <property type="entry name" value="Transferase(Phosphotransferase) domain 1"/>
    <property type="match status" value="1"/>
</dbReference>
<evidence type="ECO:0000256" key="2">
    <source>
        <dbReference type="ARBA" id="ARBA00022679"/>
    </source>
</evidence>
<protein>
    <recommendedName>
        <fullName evidence="6">Protein kinase domain-containing protein</fullName>
    </recommendedName>
</protein>
<dbReference type="PANTHER" id="PTHR24346:SF82">
    <property type="entry name" value="KP78A-RELATED"/>
    <property type="match status" value="1"/>
</dbReference>
<keyword evidence="4" id="KW-0418">Kinase</keyword>
<evidence type="ECO:0000256" key="4">
    <source>
        <dbReference type="ARBA" id="ARBA00022777"/>
    </source>
</evidence>
<keyword evidence="2" id="KW-0808">Transferase</keyword>
<dbReference type="Pfam" id="PF00069">
    <property type="entry name" value="Pkinase"/>
    <property type="match status" value="1"/>
</dbReference>
<feature type="domain" description="Protein kinase" evidence="6">
    <location>
        <begin position="71"/>
        <end position="352"/>
    </location>
</feature>
<keyword evidence="3" id="KW-0547">Nucleotide-binding</keyword>
<dbReference type="AlphaFoldDB" id="A0AAV0V5M1"/>
<dbReference type="Proteomes" id="UP001162031">
    <property type="component" value="Unassembled WGS sequence"/>
</dbReference>
<dbReference type="GO" id="GO:0004674">
    <property type="term" value="F:protein serine/threonine kinase activity"/>
    <property type="evidence" value="ECO:0007669"/>
    <property type="project" value="UniProtKB-KW"/>
</dbReference>
<sequence>MSCLLDSLLSSCASLFCMNERRGSLPMSAKVHAPLSRRPALYKKSVRLTLDDRLRALIGSIITEEELAQRLTFGRVLGTGATSTVYEAVDTATGRRVSVKVFDKASMVDARRSMVADGQYVPEKAVHRVRRRLLKLVSELEISKSLDHPNIVKWLGAFETSHRICIVHELVEGSDLLEHLLEHGKMAEDQAARVFRQLLSALAYCHRRNIFHRDLKLENVMITRDLDVKLIDFGLSEAVADAQQTLKTACGTPLYCSPEILFLHSSVEITRRGFHGGPADVWGVGVMIFALLTGCAPFDDSDFERLRREVSRNCIKYPAHISSQAKWLLKQVLVADAQMRPTVTDLLSYGWFQGSMHTDLLTAAVDSHKEQTSAGRRSDSLCTEDTAELDIDTRCGMVSCRRISASAGTCSSSESL</sequence>
<dbReference type="GO" id="GO:0005737">
    <property type="term" value="C:cytoplasm"/>
    <property type="evidence" value="ECO:0007669"/>
    <property type="project" value="TreeGrafter"/>
</dbReference>
<evidence type="ECO:0000256" key="1">
    <source>
        <dbReference type="ARBA" id="ARBA00022527"/>
    </source>
</evidence>
<dbReference type="InterPro" id="IPR011009">
    <property type="entry name" value="Kinase-like_dom_sf"/>
</dbReference>
<gene>
    <name evidence="7" type="ORF">HBR001_LOCUS9332</name>
</gene>
<dbReference type="FunFam" id="1.10.510.10:FF:000571">
    <property type="entry name" value="Maternal embryonic leucine zipper kinase"/>
    <property type="match status" value="1"/>
</dbReference>
<dbReference type="GO" id="GO:0005524">
    <property type="term" value="F:ATP binding"/>
    <property type="evidence" value="ECO:0007669"/>
    <property type="project" value="UniProtKB-KW"/>
</dbReference>
<proteinExistence type="predicted"/>
<dbReference type="PROSITE" id="PS50011">
    <property type="entry name" value="PROTEIN_KINASE_DOM"/>
    <property type="match status" value="1"/>
</dbReference>
<reference evidence="7" key="1">
    <citation type="submission" date="2022-12" db="EMBL/GenBank/DDBJ databases">
        <authorList>
            <person name="Webb A."/>
        </authorList>
    </citation>
    <scope>NUCLEOTIDE SEQUENCE</scope>
    <source>
        <strain evidence="7">Hp1</strain>
    </source>
</reference>
<evidence type="ECO:0000313" key="7">
    <source>
        <dbReference type="EMBL" id="CAI5743155.1"/>
    </source>
</evidence>
<keyword evidence="5" id="KW-0067">ATP-binding</keyword>
<evidence type="ECO:0000259" key="6">
    <source>
        <dbReference type="PROSITE" id="PS50011"/>
    </source>
</evidence>
<dbReference type="SUPFAM" id="SSF56112">
    <property type="entry name" value="Protein kinase-like (PK-like)"/>
    <property type="match status" value="1"/>
</dbReference>
<dbReference type="GO" id="GO:0035556">
    <property type="term" value="P:intracellular signal transduction"/>
    <property type="evidence" value="ECO:0007669"/>
    <property type="project" value="TreeGrafter"/>
</dbReference>
<evidence type="ECO:0000256" key="3">
    <source>
        <dbReference type="ARBA" id="ARBA00022741"/>
    </source>
</evidence>
<name>A0AAV0V5M1_HYABA</name>
<comment type="caution">
    <text evidence="7">The sequence shown here is derived from an EMBL/GenBank/DDBJ whole genome shotgun (WGS) entry which is preliminary data.</text>
</comment>
<dbReference type="PROSITE" id="PS00108">
    <property type="entry name" value="PROTEIN_KINASE_ST"/>
    <property type="match status" value="1"/>
</dbReference>
<dbReference type="SMART" id="SM00220">
    <property type="entry name" value="S_TKc"/>
    <property type="match status" value="1"/>
</dbReference>
<dbReference type="InterPro" id="IPR008271">
    <property type="entry name" value="Ser/Thr_kinase_AS"/>
</dbReference>
<dbReference type="PANTHER" id="PTHR24346">
    <property type="entry name" value="MAP/MICROTUBULE AFFINITY-REGULATING KINASE"/>
    <property type="match status" value="1"/>
</dbReference>
<organism evidence="7 8">
    <name type="scientific">Hyaloperonospora brassicae</name>
    <name type="common">Brassica downy mildew</name>
    <name type="synonym">Peronospora brassicae</name>
    <dbReference type="NCBI Taxonomy" id="162125"/>
    <lineage>
        <taxon>Eukaryota</taxon>
        <taxon>Sar</taxon>
        <taxon>Stramenopiles</taxon>
        <taxon>Oomycota</taxon>
        <taxon>Peronosporomycetes</taxon>
        <taxon>Peronosporales</taxon>
        <taxon>Peronosporaceae</taxon>
        <taxon>Hyaloperonospora</taxon>
    </lineage>
</organism>
<keyword evidence="8" id="KW-1185">Reference proteome</keyword>
<keyword evidence="1" id="KW-0723">Serine/threonine-protein kinase</keyword>
<dbReference type="EMBL" id="CANTFL010001485">
    <property type="protein sequence ID" value="CAI5743155.1"/>
    <property type="molecule type" value="Genomic_DNA"/>
</dbReference>
<accession>A0AAV0V5M1</accession>